<feature type="region of interest" description="Disordered" evidence="1">
    <location>
        <begin position="1"/>
        <end position="51"/>
    </location>
</feature>
<proteinExistence type="predicted"/>
<reference evidence="3" key="1">
    <citation type="submission" date="2016-01" db="EMBL/GenBank/DDBJ databases">
        <title>Draft genome of Chromobacterium sp. F49.</title>
        <authorList>
            <person name="Hong K.W."/>
        </authorList>
    </citation>
    <scope>NUCLEOTIDE SEQUENCE [LARGE SCALE GENOMIC DNA]</scope>
    <source>
        <strain evidence="3">M63</strain>
    </source>
</reference>
<dbReference type="Proteomes" id="UP000076563">
    <property type="component" value="Unassembled WGS sequence"/>
</dbReference>
<protein>
    <submittedName>
        <fullName evidence="2">Uncharacterized protein</fullName>
    </submittedName>
</protein>
<name>A0A161S1R5_9BACL</name>
<feature type="compositionally biased region" description="Polar residues" evidence="1">
    <location>
        <begin position="177"/>
        <end position="190"/>
    </location>
</feature>
<sequence>MLARHCVRTGQASAPGASDSGPPTESGSVERDCPGGNVASAPERPAAVGQLRAERQCGIVWVERRERFGASGRGRPSENGAAARHCLGGNVPAPPERPAAVGHRRAEQQRGIVWAGTSRAFRSVQPWLASGEQNSCTALSVRERASARSVRQRSAIGERISSAGLSGRERRERRSVQPWSASGEQNSSAALSGRERRERPRASGSGRPA</sequence>
<organism evidence="2 3">
    <name type="scientific">Paenibacillus elgii</name>
    <dbReference type="NCBI Taxonomy" id="189691"/>
    <lineage>
        <taxon>Bacteria</taxon>
        <taxon>Bacillati</taxon>
        <taxon>Bacillota</taxon>
        <taxon>Bacilli</taxon>
        <taxon>Bacillales</taxon>
        <taxon>Paenibacillaceae</taxon>
        <taxon>Paenibacillus</taxon>
    </lineage>
</organism>
<dbReference type="EMBL" id="LQRA01000057">
    <property type="protein sequence ID" value="KZE78129.1"/>
    <property type="molecule type" value="Genomic_DNA"/>
</dbReference>
<dbReference type="AlphaFoldDB" id="A0A161S1R5"/>
<evidence type="ECO:0000313" key="3">
    <source>
        <dbReference type="Proteomes" id="UP000076563"/>
    </source>
</evidence>
<comment type="caution">
    <text evidence="2">The sequence shown here is derived from an EMBL/GenBank/DDBJ whole genome shotgun (WGS) entry which is preliminary data.</text>
</comment>
<gene>
    <name evidence="2" type="ORF">AV654_19330</name>
</gene>
<dbReference type="RefSeq" id="WP_063183020.1">
    <property type="nucleotide sequence ID" value="NZ_LQRA01000057.1"/>
</dbReference>
<keyword evidence="3" id="KW-1185">Reference proteome</keyword>
<evidence type="ECO:0000313" key="2">
    <source>
        <dbReference type="EMBL" id="KZE78129.1"/>
    </source>
</evidence>
<evidence type="ECO:0000256" key="1">
    <source>
        <dbReference type="SAM" id="MobiDB-lite"/>
    </source>
</evidence>
<feature type="region of interest" description="Disordered" evidence="1">
    <location>
        <begin position="68"/>
        <end position="108"/>
    </location>
</feature>
<accession>A0A161S1R5</accession>
<feature type="region of interest" description="Disordered" evidence="1">
    <location>
        <begin position="132"/>
        <end position="209"/>
    </location>
</feature>